<keyword evidence="2" id="KW-1185">Reference proteome</keyword>
<reference evidence="1 2" key="1">
    <citation type="submission" date="2018-03" db="EMBL/GenBank/DDBJ databases">
        <title>Genomic Encyclopedia of Archaeal and Bacterial Type Strains, Phase II (KMG-II): from individual species to whole genera.</title>
        <authorList>
            <person name="Goeker M."/>
        </authorList>
    </citation>
    <scope>NUCLEOTIDE SEQUENCE [LARGE SCALE GENOMIC DNA]</scope>
    <source>
        <strain evidence="1 2">DSM 45601</strain>
    </source>
</reference>
<proteinExistence type="predicted"/>
<gene>
    <name evidence="1" type="ORF">CLV72_11239</name>
</gene>
<accession>A0A2T0PTB9</accession>
<name>A0A2T0PTB9_9ACTN</name>
<dbReference type="Proteomes" id="UP000237846">
    <property type="component" value="Unassembled WGS sequence"/>
</dbReference>
<evidence type="ECO:0000313" key="1">
    <source>
        <dbReference type="EMBL" id="PRX91966.1"/>
    </source>
</evidence>
<evidence type="ECO:0000313" key="2">
    <source>
        <dbReference type="Proteomes" id="UP000237846"/>
    </source>
</evidence>
<organism evidence="1 2">
    <name type="scientific">Allonocardiopsis opalescens</name>
    <dbReference type="NCBI Taxonomy" id="1144618"/>
    <lineage>
        <taxon>Bacteria</taxon>
        <taxon>Bacillati</taxon>
        <taxon>Actinomycetota</taxon>
        <taxon>Actinomycetes</taxon>
        <taxon>Streptosporangiales</taxon>
        <taxon>Allonocardiopsis</taxon>
    </lineage>
</organism>
<sequence length="95" mass="10427">MDRRPHTNPPTCPICNAPVDASTERPGYFVVSLQGTQGTHVGTLDQIPLGPNDKVTPAPDLTRYELEPCGNVLEGLNARRFREALAVHRTESPQH</sequence>
<dbReference type="AlphaFoldDB" id="A0A2T0PTB9"/>
<protein>
    <submittedName>
        <fullName evidence="1">Uncharacterized protein</fullName>
    </submittedName>
</protein>
<dbReference type="RefSeq" id="WP_106253300.1">
    <property type="nucleotide sequence ID" value="NZ_PVZC01000012.1"/>
</dbReference>
<comment type="caution">
    <text evidence="1">The sequence shown here is derived from an EMBL/GenBank/DDBJ whole genome shotgun (WGS) entry which is preliminary data.</text>
</comment>
<dbReference type="EMBL" id="PVZC01000012">
    <property type="protein sequence ID" value="PRX91966.1"/>
    <property type="molecule type" value="Genomic_DNA"/>
</dbReference>